<dbReference type="InterPro" id="IPR006652">
    <property type="entry name" value="Kelch_1"/>
</dbReference>
<dbReference type="AlphaFoldDB" id="A0A8S2XWL3"/>
<organism evidence="2 3">
    <name type="scientific">Rotaria magnacalcarata</name>
    <dbReference type="NCBI Taxonomy" id="392030"/>
    <lineage>
        <taxon>Eukaryota</taxon>
        <taxon>Metazoa</taxon>
        <taxon>Spiralia</taxon>
        <taxon>Gnathifera</taxon>
        <taxon>Rotifera</taxon>
        <taxon>Eurotatoria</taxon>
        <taxon>Bdelloidea</taxon>
        <taxon>Philodinida</taxon>
        <taxon>Philodinidae</taxon>
        <taxon>Rotaria</taxon>
    </lineage>
</organism>
<name>A0A8S2XWL3_9BILA</name>
<feature type="non-terminal residue" evidence="2">
    <location>
        <position position="1"/>
    </location>
</feature>
<dbReference type="SMART" id="SM00612">
    <property type="entry name" value="Kelch"/>
    <property type="match status" value="1"/>
</dbReference>
<proteinExistence type="predicted"/>
<dbReference type="EMBL" id="CAJOBH010083042">
    <property type="protein sequence ID" value="CAF4526238.1"/>
    <property type="molecule type" value="Genomic_DNA"/>
</dbReference>
<dbReference type="Pfam" id="PF01344">
    <property type="entry name" value="Kelch_1"/>
    <property type="match status" value="1"/>
</dbReference>
<comment type="caution">
    <text evidence="2">The sequence shown here is derived from an EMBL/GenBank/DDBJ whole genome shotgun (WGS) entry which is preliminary data.</text>
</comment>
<sequence>PPMLTNRHGLGVGCIGGPLYAIGGHDGWSFLNTVERFDPENCVWSYVSSMANVRCSLGVAVLENR</sequence>
<keyword evidence="1" id="KW-0880">Kelch repeat</keyword>
<dbReference type="InterPro" id="IPR015915">
    <property type="entry name" value="Kelch-typ_b-propeller"/>
</dbReference>
<protein>
    <recommendedName>
        <fullName evidence="4">Kelch-like ECH-associated protein 1</fullName>
    </recommendedName>
</protein>
<reference evidence="2" key="1">
    <citation type="submission" date="2021-02" db="EMBL/GenBank/DDBJ databases">
        <authorList>
            <person name="Nowell W R."/>
        </authorList>
    </citation>
    <scope>NUCLEOTIDE SEQUENCE</scope>
</reference>
<evidence type="ECO:0008006" key="4">
    <source>
        <dbReference type="Google" id="ProtNLM"/>
    </source>
</evidence>
<dbReference type="Proteomes" id="UP000681967">
    <property type="component" value="Unassembled WGS sequence"/>
</dbReference>
<dbReference type="Gene3D" id="2.120.10.80">
    <property type="entry name" value="Kelch-type beta propeller"/>
    <property type="match status" value="1"/>
</dbReference>
<evidence type="ECO:0000313" key="3">
    <source>
        <dbReference type="Proteomes" id="UP000681967"/>
    </source>
</evidence>
<evidence type="ECO:0000256" key="1">
    <source>
        <dbReference type="ARBA" id="ARBA00022441"/>
    </source>
</evidence>
<evidence type="ECO:0000313" key="2">
    <source>
        <dbReference type="EMBL" id="CAF4526238.1"/>
    </source>
</evidence>
<dbReference type="SUPFAM" id="SSF117281">
    <property type="entry name" value="Kelch motif"/>
    <property type="match status" value="1"/>
</dbReference>
<gene>
    <name evidence="2" type="ORF">BYL167_LOCUS37116</name>
</gene>
<accession>A0A8S2XWL3</accession>